<gene>
    <name evidence="1" type="ORF">EV182_004327</name>
</gene>
<reference evidence="1" key="1">
    <citation type="submission" date="2022-06" db="EMBL/GenBank/DDBJ databases">
        <title>Phylogenomic reconstructions and comparative analyses of Kickxellomycotina fungi.</title>
        <authorList>
            <person name="Reynolds N.K."/>
            <person name="Stajich J.E."/>
            <person name="Barry K."/>
            <person name="Grigoriev I.V."/>
            <person name="Crous P."/>
            <person name="Smith M.E."/>
        </authorList>
    </citation>
    <scope>NUCLEOTIDE SEQUENCE</scope>
    <source>
        <strain evidence="1">RSA 2271</strain>
    </source>
</reference>
<proteinExistence type="predicted"/>
<keyword evidence="2" id="KW-1185">Reference proteome</keyword>
<sequence>MLIDSSQSPDSESSEPTDRLVDFLSNAPTQFDSGQSGLNEGDNFDQKARRLHNGAIRRFTFPDGDTISCVRWDGLYHITSTDIIRALVHRFEGLGRPIVNVKKFEEGVFSDLRNLKPGFDARLEAPRSEFLELLYRHHCVRTQKKQKVFYWYSVPHDELFRDALERDLKREAMGIEPTTKLSENANPDMMVVIGGVELPLTVPPTLAPALRGQLSGHLHHKPLSQHFRKFGRPARLITLPTVVRPTSFSDTPGSSASSVVTVAAASTSTESPTPDAKNASPATNIATIGGTIVTTVPDNLTGLDHNALPQPENISLEPSEDILPTPTPHHSPQMNALNDPDLLALLDCDNALLTDANFQNFTQALAYYTNQFPTSVSTSERPDLSLLSIQQQQQQQQQKQAGPGPDNSSLHHKFASNFASKGSTATTTSPL</sequence>
<dbReference type="EMBL" id="JAMZIH010001306">
    <property type="protein sequence ID" value="KAJ1678308.1"/>
    <property type="molecule type" value="Genomic_DNA"/>
</dbReference>
<name>A0ACC1HT78_9FUNG</name>
<protein>
    <submittedName>
        <fullName evidence="1">Uncharacterized protein</fullName>
    </submittedName>
</protein>
<evidence type="ECO:0000313" key="1">
    <source>
        <dbReference type="EMBL" id="KAJ1678308.1"/>
    </source>
</evidence>
<organism evidence="1 2">
    <name type="scientific">Spiromyces aspiralis</name>
    <dbReference type="NCBI Taxonomy" id="68401"/>
    <lineage>
        <taxon>Eukaryota</taxon>
        <taxon>Fungi</taxon>
        <taxon>Fungi incertae sedis</taxon>
        <taxon>Zoopagomycota</taxon>
        <taxon>Kickxellomycotina</taxon>
        <taxon>Kickxellomycetes</taxon>
        <taxon>Kickxellales</taxon>
        <taxon>Kickxellaceae</taxon>
        <taxon>Spiromyces</taxon>
    </lineage>
</organism>
<dbReference type="Proteomes" id="UP001145114">
    <property type="component" value="Unassembled WGS sequence"/>
</dbReference>
<evidence type="ECO:0000313" key="2">
    <source>
        <dbReference type="Proteomes" id="UP001145114"/>
    </source>
</evidence>
<comment type="caution">
    <text evidence="1">The sequence shown here is derived from an EMBL/GenBank/DDBJ whole genome shotgun (WGS) entry which is preliminary data.</text>
</comment>
<accession>A0ACC1HT78</accession>
<feature type="non-terminal residue" evidence="1">
    <location>
        <position position="431"/>
    </location>
</feature>